<keyword evidence="4" id="KW-0560">Oxidoreductase</keyword>
<gene>
    <name evidence="7" type="ORF">ACO22_07252</name>
</gene>
<evidence type="ECO:0000259" key="6">
    <source>
        <dbReference type="SMART" id="SM00702"/>
    </source>
</evidence>
<evidence type="ECO:0000256" key="4">
    <source>
        <dbReference type="ARBA" id="ARBA00023002"/>
    </source>
</evidence>
<reference evidence="7 8" key="1">
    <citation type="submission" date="2016-06" db="EMBL/GenBank/DDBJ databases">
        <authorList>
            <person name="Kjaerup R.B."/>
            <person name="Dalgaard T.S."/>
            <person name="Juul-Madsen H.R."/>
        </authorList>
    </citation>
    <scope>NUCLEOTIDE SEQUENCE [LARGE SCALE GENOMIC DNA]</scope>
    <source>
        <strain evidence="7 8">Pb300</strain>
    </source>
</reference>
<evidence type="ECO:0000256" key="3">
    <source>
        <dbReference type="ARBA" id="ARBA00022964"/>
    </source>
</evidence>
<evidence type="ECO:0000313" key="8">
    <source>
        <dbReference type="Proteomes" id="UP000242814"/>
    </source>
</evidence>
<organism evidence="7 8">
    <name type="scientific">Paracoccidioides brasiliensis</name>
    <dbReference type="NCBI Taxonomy" id="121759"/>
    <lineage>
        <taxon>Eukaryota</taxon>
        <taxon>Fungi</taxon>
        <taxon>Dikarya</taxon>
        <taxon>Ascomycota</taxon>
        <taxon>Pezizomycotina</taxon>
        <taxon>Eurotiomycetes</taxon>
        <taxon>Eurotiomycetidae</taxon>
        <taxon>Onygenales</taxon>
        <taxon>Ajellomycetaceae</taxon>
        <taxon>Paracoccidioides</taxon>
    </lineage>
</organism>
<dbReference type="GO" id="GO:0005506">
    <property type="term" value="F:iron ion binding"/>
    <property type="evidence" value="ECO:0007669"/>
    <property type="project" value="InterPro"/>
</dbReference>
<evidence type="ECO:0000256" key="1">
    <source>
        <dbReference type="ARBA" id="ARBA00001961"/>
    </source>
</evidence>
<dbReference type="GO" id="GO:0005783">
    <property type="term" value="C:endoplasmic reticulum"/>
    <property type="evidence" value="ECO:0007669"/>
    <property type="project" value="TreeGrafter"/>
</dbReference>
<keyword evidence="2" id="KW-0479">Metal-binding</keyword>
<dbReference type="InterPro" id="IPR045054">
    <property type="entry name" value="P4HA-like"/>
</dbReference>
<keyword evidence="5" id="KW-0408">Iron</keyword>
<name>A0A1D2J556_PARBR</name>
<evidence type="ECO:0000313" key="7">
    <source>
        <dbReference type="EMBL" id="ODH13441.1"/>
    </source>
</evidence>
<dbReference type="AlphaFoldDB" id="A0A1D2J556"/>
<dbReference type="Proteomes" id="UP000242814">
    <property type="component" value="Unassembled WGS sequence"/>
</dbReference>
<dbReference type="GO" id="GO:0031418">
    <property type="term" value="F:L-ascorbic acid binding"/>
    <property type="evidence" value="ECO:0007669"/>
    <property type="project" value="InterPro"/>
</dbReference>
<accession>A0A1D2J556</accession>
<keyword evidence="3" id="KW-0223">Dioxygenase</keyword>
<proteinExistence type="predicted"/>
<dbReference type="GO" id="GO:0004656">
    <property type="term" value="F:procollagen-proline 4-dioxygenase activity"/>
    <property type="evidence" value="ECO:0007669"/>
    <property type="project" value="TreeGrafter"/>
</dbReference>
<evidence type="ECO:0000256" key="2">
    <source>
        <dbReference type="ARBA" id="ARBA00022723"/>
    </source>
</evidence>
<dbReference type="PANTHER" id="PTHR10869:SF241">
    <property type="entry name" value="FE2OG DIOXYGENASE DOMAIN-CONTAINING PROTEIN"/>
    <property type="match status" value="1"/>
</dbReference>
<dbReference type="SMART" id="SM00702">
    <property type="entry name" value="P4Hc"/>
    <property type="match status" value="1"/>
</dbReference>
<feature type="domain" description="Prolyl 4-hydroxylase alpha subunit" evidence="6">
    <location>
        <begin position="43"/>
        <end position="273"/>
    </location>
</feature>
<dbReference type="Gene3D" id="2.60.120.620">
    <property type="entry name" value="q2cbj1_9rhob like domain"/>
    <property type="match status" value="1"/>
</dbReference>
<dbReference type="PANTHER" id="PTHR10869">
    <property type="entry name" value="PROLYL 4-HYDROXYLASE ALPHA SUBUNIT"/>
    <property type="match status" value="1"/>
</dbReference>
<evidence type="ECO:0000256" key="5">
    <source>
        <dbReference type="ARBA" id="ARBA00023004"/>
    </source>
</evidence>
<dbReference type="EMBL" id="LZYO01000486">
    <property type="protein sequence ID" value="ODH13441.1"/>
    <property type="molecule type" value="Genomic_DNA"/>
</dbReference>
<sequence>MATSHERPSWLPEDFLCADPQNASSRRIDFTKTNSAFPEYEGHYALMVDDLLSKEECDLLIRAAEESTISDSNKTPKWDQALINVGNGQQMLHTDTRRCSRILWDCPWLAARILSRIRPFIQDDIEVLRDVSSIFCRGPAQRQETWRLSRLNERLRFLRYYRGEYFRPHMDGPYVTPGGEEISFFTLHLYLNGEPGDRKMADLSAVSDDQVNSLPLRGGATTFFPPFIDSDDARTFSVNPQTGSVLVFQHRGLAHSGDEVLQGTKYTLRTDFMFCRDGLFEKETRGLGYLRYLYTLRKEALKGIKLTTIKGDDNSTSSATNNRSVFRAQISQRTSIPHVAIKHSQPTQRLLTLISTT</sequence>
<dbReference type="VEuPathDB" id="FungiDB:PABG_01410"/>
<comment type="cofactor">
    <cofactor evidence="1">
        <name>L-ascorbate</name>
        <dbReference type="ChEBI" id="CHEBI:38290"/>
    </cofactor>
</comment>
<dbReference type="VEuPathDB" id="FungiDB:PADG_04007"/>
<protein>
    <recommendedName>
        <fullName evidence="6">Prolyl 4-hydroxylase alpha subunit domain-containing protein</fullName>
    </recommendedName>
</protein>
<dbReference type="InterPro" id="IPR006620">
    <property type="entry name" value="Pro_4_hyd_alph"/>
</dbReference>
<comment type="caution">
    <text evidence="7">The sequence shown here is derived from an EMBL/GenBank/DDBJ whole genome shotgun (WGS) entry which is preliminary data.</text>
</comment>